<protein>
    <submittedName>
        <fullName evidence="1">Uncharacterized protein</fullName>
    </submittedName>
</protein>
<dbReference type="Proteomes" id="UP000215244">
    <property type="component" value="Chromosome"/>
</dbReference>
<sequence>MLNTKSEDKVEITSNYYYNKDGSQVVELPTSRRSMKSELPSHYMEILKKEKLSPKNEEDLIQLFSILNSK</sequence>
<dbReference type="EMBL" id="CP022957">
    <property type="protein sequence ID" value="ASV30429.1"/>
    <property type="molecule type" value="Genomic_DNA"/>
</dbReference>
<organism evidence="1 2">
    <name type="scientific">Maribacter cobaltidurans</name>
    <dbReference type="NCBI Taxonomy" id="1178778"/>
    <lineage>
        <taxon>Bacteria</taxon>
        <taxon>Pseudomonadati</taxon>
        <taxon>Bacteroidota</taxon>
        <taxon>Flavobacteriia</taxon>
        <taxon>Flavobacteriales</taxon>
        <taxon>Flavobacteriaceae</taxon>
        <taxon>Maribacter</taxon>
    </lineage>
</organism>
<evidence type="ECO:0000313" key="2">
    <source>
        <dbReference type="Proteomes" id="UP000215244"/>
    </source>
</evidence>
<accession>A0A223V6I3</accession>
<name>A0A223V6I3_9FLAO</name>
<keyword evidence="2" id="KW-1185">Reference proteome</keyword>
<proteinExistence type="predicted"/>
<dbReference type="AlphaFoldDB" id="A0A223V6I3"/>
<evidence type="ECO:0000313" key="1">
    <source>
        <dbReference type="EMBL" id="ASV30429.1"/>
    </source>
</evidence>
<dbReference type="KEGG" id="marb:CJ263_09505"/>
<gene>
    <name evidence="1" type="ORF">CJ263_09505</name>
</gene>
<reference evidence="1 2" key="1">
    <citation type="submission" date="2017-08" db="EMBL/GenBank/DDBJ databases">
        <title>The complete genome sequence of Maribacter sp. B1, isolated from deep-sea sediment.</title>
        <authorList>
            <person name="Wu Y.-H."/>
            <person name="Cheng H."/>
            <person name="Xu X.-W."/>
        </authorList>
    </citation>
    <scope>NUCLEOTIDE SEQUENCE [LARGE SCALE GENOMIC DNA]</scope>
    <source>
        <strain evidence="1 2">B1</strain>
    </source>
</reference>